<dbReference type="InterPro" id="IPR018394">
    <property type="entry name" value="DNA_photolyase_1_CS_C"/>
</dbReference>
<keyword evidence="4 6" id="KW-0274">FAD</keyword>
<dbReference type="EMBL" id="ML986503">
    <property type="protein sequence ID" value="KAF2274382.1"/>
    <property type="molecule type" value="Genomic_DNA"/>
</dbReference>
<comment type="cofactor">
    <cofactor evidence="1">
        <name>(6R)-5,10-methylene-5,6,7,8-tetrahydrofolate</name>
        <dbReference type="ChEBI" id="CHEBI:15636"/>
    </cofactor>
</comment>
<evidence type="ECO:0000256" key="7">
    <source>
        <dbReference type="PIRSR" id="PIRSR602081-2"/>
    </source>
</evidence>
<keyword evidence="10" id="KW-0456">Lyase</keyword>
<feature type="binding site" evidence="6">
    <location>
        <begin position="435"/>
        <end position="442"/>
    </location>
    <ligand>
        <name>FAD</name>
        <dbReference type="ChEBI" id="CHEBI:57692"/>
    </ligand>
</feature>
<evidence type="ECO:0000256" key="6">
    <source>
        <dbReference type="PIRSR" id="PIRSR602081-1"/>
    </source>
</evidence>
<feature type="binding site" evidence="6">
    <location>
        <position position="432"/>
    </location>
    <ligand>
        <name>FAD</name>
        <dbReference type="ChEBI" id="CHEBI:57692"/>
    </ligand>
</feature>
<feature type="domain" description="Photolyase/cryptochrome alpha/beta" evidence="9">
    <location>
        <begin position="139"/>
        <end position="276"/>
    </location>
</feature>
<dbReference type="PROSITE" id="PS00394">
    <property type="entry name" value="DNA_PHOTOLYASES_1_1"/>
    <property type="match status" value="1"/>
</dbReference>
<dbReference type="PRINTS" id="PR00147">
    <property type="entry name" value="DNAPHOTLYASE"/>
</dbReference>
<evidence type="ECO:0000256" key="2">
    <source>
        <dbReference type="ARBA" id="ARBA00005862"/>
    </source>
</evidence>
<evidence type="ECO:0000256" key="3">
    <source>
        <dbReference type="ARBA" id="ARBA00022630"/>
    </source>
</evidence>
<feature type="region of interest" description="Disordered" evidence="8">
    <location>
        <begin position="1"/>
        <end position="40"/>
    </location>
</feature>
<dbReference type="GO" id="GO:0005737">
    <property type="term" value="C:cytoplasm"/>
    <property type="evidence" value="ECO:0007669"/>
    <property type="project" value="TreeGrafter"/>
</dbReference>
<comment type="cofactor">
    <cofactor evidence="6">
        <name>FAD</name>
        <dbReference type="ChEBI" id="CHEBI:57692"/>
    </cofactor>
    <text evidence="6">Binds 1 FAD per subunit.</text>
</comment>
<dbReference type="InterPro" id="IPR006050">
    <property type="entry name" value="DNA_photolyase_N"/>
</dbReference>
<dbReference type="GO" id="GO:0003677">
    <property type="term" value="F:DNA binding"/>
    <property type="evidence" value="ECO:0007669"/>
    <property type="project" value="TreeGrafter"/>
</dbReference>
<dbReference type="Proteomes" id="UP000800097">
    <property type="component" value="Unassembled WGS sequence"/>
</dbReference>
<dbReference type="PANTHER" id="PTHR11455:SF18">
    <property type="entry name" value="SI:CH1073-390K14.1"/>
    <property type="match status" value="1"/>
</dbReference>
<dbReference type="GeneID" id="54551983"/>
<dbReference type="InterPro" id="IPR014729">
    <property type="entry name" value="Rossmann-like_a/b/a_fold"/>
</dbReference>
<dbReference type="SUPFAM" id="SSF48173">
    <property type="entry name" value="Cryptochrome/photolyase FAD-binding domain"/>
    <property type="match status" value="1"/>
</dbReference>
<dbReference type="GO" id="GO:0005634">
    <property type="term" value="C:nucleus"/>
    <property type="evidence" value="ECO:0007669"/>
    <property type="project" value="TreeGrafter"/>
</dbReference>
<protein>
    <submittedName>
        <fullName evidence="10">Photolyase</fullName>
    </submittedName>
</protein>
<proteinExistence type="inferred from homology"/>
<keyword evidence="11" id="KW-1185">Reference proteome</keyword>
<evidence type="ECO:0000313" key="10">
    <source>
        <dbReference type="EMBL" id="KAF2274382.1"/>
    </source>
</evidence>
<evidence type="ECO:0000259" key="9">
    <source>
        <dbReference type="PROSITE" id="PS51645"/>
    </source>
</evidence>
<dbReference type="RefSeq" id="XP_033651921.1">
    <property type="nucleotide sequence ID" value="XM_033798808.1"/>
</dbReference>
<dbReference type="GO" id="GO:0032922">
    <property type="term" value="P:circadian regulation of gene expression"/>
    <property type="evidence" value="ECO:0007669"/>
    <property type="project" value="TreeGrafter"/>
</dbReference>
<accession>A0A6A6JD75</accession>
<dbReference type="GO" id="GO:0003904">
    <property type="term" value="F:deoxyribodipyrimidine photo-lyase activity"/>
    <property type="evidence" value="ECO:0007669"/>
    <property type="project" value="TreeGrafter"/>
</dbReference>
<reference evidence="10" key="1">
    <citation type="journal article" date="2020" name="Stud. Mycol.">
        <title>101 Dothideomycetes genomes: a test case for predicting lifestyles and emergence of pathogens.</title>
        <authorList>
            <person name="Haridas S."/>
            <person name="Albert R."/>
            <person name="Binder M."/>
            <person name="Bloem J."/>
            <person name="Labutti K."/>
            <person name="Salamov A."/>
            <person name="Andreopoulos B."/>
            <person name="Baker S."/>
            <person name="Barry K."/>
            <person name="Bills G."/>
            <person name="Bluhm B."/>
            <person name="Cannon C."/>
            <person name="Castanera R."/>
            <person name="Culley D."/>
            <person name="Daum C."/>
            <person name="Ezra D."/>
            <person name="Gonzalez J."/>
            <person name="Henrissat B."/>
            <person name="Kuo A."/>
            <person name="Liang C."/>
            <person name="Lipzen A."/>
            <person name="Lutzoni F."/>
            <person name="Magnuson J."/>
            <person name="Mondo S."/>
            <person name="Nolan M."/>
            <person name="Ohm R."/>
            <person name="Pangilinan J."/>
            <person name="Park H.-J."/>
            <person name="Ramirez L."/>
            <person name="Alfaro M."/>
            <person name="Sun H."/>
            <person name="Tritt A."/>
            <person name="Yoshinaga Y."/>
            <person name="Zwiers L.-H."/>
            <person name="Turgeon B."/>
            <person name="Goodwin S."/>
            <person name="Spatafora J."/>
            <person name="Crous P."/>
            <person name="Grigoriev I."/>
        </authorList>
    </citation>
    <scope>NUCLEOTIDE SEQUENCE</scope>
    <source>
        <strain evidence="10">CBS 379.55</strain>
    </source>
</reference>
<dbReference type="PROSITE" id="PS51645">
    <property type="entry name" value="PHR_CRY_ALPHA_BETA"/>
    <property type="match status" value="1"/>
</dbReference>
<comment type="similarity">
    <text evidence="2">Belongs to the DNA photolyase class-1 family.</text>
</comment>
<dbReference type="PROSITE" id="PS00691">
    <property type="entry name" value="DNA_PHOTOLYASES_1_2"/>
    <property type="match status" value="1"/>
</dbReference>
<dbReference type="SUPFAM" id="SSF52425">
    <property type="entry name" value="Cryptochrome/photolyase, N-terminal domain"/>
    <property type="match status" value="1"/>
</dbReference>
<keyword evidence="5" id="KW-0157">Chromophore</keyword>
<sequence>MPPKRKATPRSIPPNAASAIAYTDPSGSAPNKRSRLSKPQKKIDEYIIGTMNLNADPPPERTAVVTNGRGLYDEEPFFDHSRPEERAGIVDRRFYPAEISNERCAMYNANDIPRPIEVLESTLEATQAARDQAGKATGEAVIHWFKRDLRIRDNTGLSLACQKAKEKGVGVIGLWILSPQDWEAHLVSPAKCDFELRSLRVLQRKLNKLGIPLHMEVVPERKNVPKRIVELCEEWDAKNVFCNIEYEPDELRREEKLVKKCLEKGIAFWPHHDDCVVPPGTLKTGSGKQYAVYTPFFRAWVAYLHAHPEVLQEPPAPTSNSRGFRTGRFSHLFDEKIPEAPDHKRLEPEFKERLEQLYPAGEAAALDRLQHFLAEQVGEYHDTRNFPSKDSTARVSMHHAAGTLAARTSVRMARDANSTRKLDGGNEGIRSWISEVAWRDFYRHVLCNWPYICMHKPFKYEYTNITWEYDDAHFRAWSTGHTGYPIVDAAMRCLHATAYMHNRLRMITASFLAKHLLLDWRLGEQFFMTHLIDGDFASNNGGWGFCTSTGVDPQPYFRIFNPWTQSEKFDPDGEFIREWVPELREVEGMAVHNPYEAGGEAARVAERNGYPRPIVEHRFARERCLRRFKEGIGRETA</sequence>
<dbReference type="OrthoDB" id="435881at2759"/>
<dbReference type="InterPro" id="IPR002081">
    <property type="entry name" value="Cryptochrome/DNA_photolyase_1"/>
</dbReference>
<dbReference type="Gene3D" id="3.40.50.620">
    <property type="entry name" value="HUPs"/>
    <property type="match status" value="1"/>
</dbReference>
<dbReference type="Pfam" id="PF03441">
    <property type="entry name" value="FAD_binding_7"/>
    <property type="match status" value="1"/>
</dbReference>
<dbReference type="PANTHER" id="PTHR11455">
    <property type="entry name" value="CRYPTOCHROME"/>
    <property type="match status" value="1"/>
</dbReference>
<feature type="site" description="Electron transfer via tryptophanyl radical" evidence="7">
    <location>
        <position position="543"/>
    </location>
</feature>
<name>A0A6A6JD75_WESOR</name>
<dbReference type="GO" id="GO:0043153">
    <property type="term" value="P:entrainment of circadian clock by photoperiod"/>
    <property type="evidence" value="ECO:0007669"/>
    <property type="project" value="TreeGrafter"/>
</dbReference>
<organism evidence="10 11">
    <name type="scientific">Westerdykella ornata</name>
    <dbReference type="NCBI Taxonomy" id="318751"/>
    <lineage>
        <taxon>Eukaryota</taxon>
        <taxon>Fungi</taxon>
        <taxon>Dikarya</taxon>
        <taxon>Ascomycota</taxon>
        <taxon>Pezizomycotina</taxon>
        <taxon>Dothideomycetes</taxon>
        <taxon>Pleosporomycetidae</taxon>
        <taxon>Pleosporales</taxon>
        <taxon>Sporormiaceae</taxon>
        <taxon>Westerdykella</taxon>
    </lineage>
</organism>
<dbReference type="FunFam" id="1.10.579.10:FF:000003">
    <property type="entry name" value="Deoxyribodipyrimidine photo-lyase"/>
    <property type="match status" value="1"/>
</dbReference>
<feature type="site" description="Electron transfer via tryptophanyl radical" evidence="7">
    <location>
        <position position="467"/>
    </location>
</feature>
<dbReference type="GO" id="GO:0006139">
    <property type="term" value="P:nucleobase-containing compound metabolic process"/>
    <property type="evidence" value="ECO:0007669"/>
    <property type="project" value="UniProtKB-ARBA"/>
</dbReference>
<evidence type="ECO:0000256" key="5">
    <source>
        <dbReference type="ARBA" id="ARBA00022991"/>
    </source>
</evidence>
<dbReference type="GO" id="GO:0006950">
    <property type="term" value="P:response to stress"/>
    <property type="evidence" value="ECO:0007669"/>
    <property type="project" value="UniProtKB-ARBA"/>
</dbReference>
<dbReference type="AlphaFoldDB" id="A0A6A6JD75"/>
<gene>
    <name evidence="10" type="ORF">EI97DRAFT_435217</name>
</gene>
<dbReference type="Gene3D" id="1.25.40.80">
    <property type="match status" value="1"/>
</dbReference>
<feature type="binding site" evidence="6">
    <location>
        <begin position="533"/>
        <end position="535"/>
    </location>
    <ligand>
        <name>FAD</name>
        <dbReference type="ChEBI" id="CHEBI:57692"/>
    </ligand>
</feature>
<feature type="binding site" evidence="6">
    <location>
        <begin position="392"/>
        <end position="396"/>
    </location>
    <ligand>
        <name>FAD</name>
        <dbReference type="ChEBI" id="CHEBI:57692"/>
    </ligand>
</feature>
<evidence type="ECO:0000256" key="8">
    <source>
        <dbReference type="SAM" id="MobiDB-lite"/>
    </source>
</evidence>
<dbReference type="Gene3D" id="1.10.579.10">
    <property type="entry name" value="DNA Cyclobutane Dipyrimidine Photolyase, subunit A, domain 3"/>
    <property type="match status" value="1"/>
</dbReference>
<dbReference type="InterPro" id="IPR005101">
    <property type="entry name" value="Cryptochr/Photolyase_FAD-bd"/>
</dbReference>
<dbReference type="Pfam" id="PF00875">
    <property type="entry name" value="DNA_photolyase"/>
    <property type="match status" value="1"/>
</dbReference>
<evidence type="ECO:0000256" key="4">
    <source>
        <dbReference type="ARBA" id="ARBA00022827"/>
    </source>
</evidence>
<feature type="site" description="Electron transfer via tryptophanyl radical" evidence="7">
    <location>
        <position position="520"/>
    </location>
</feature>
<dbReference type="InterPro" id="IPR036134">
    <property type="entry name" value="Crypto/Photolyase_FAD-like_sf"/>
</dbReference>
<evidence type="ECO:0000256" key="1">
    <source>
        <dbReference type="ARBA" id="ARBA00001932"/>
    </source>
</evidence>
<dbReference type="InterPro" id="IPR036155">
    <property type="entry name" value="Crypto/Photolyase_N_sf"/>
</dbReference>
<evidence type="ECO:0000313" key="11">
    <source>
        <dbReference type="Proteomes" id="UP000800097"/>
    </source>
</evidence>
<keyword evidence="3 6" id="KW-0285">Flavoprotein</keyword>
<dbReference type="GO" id="GO:0071949">
    <property type="term" value="F:FAD binding"/>
    <property type="evidence" value="ECO:0007669"/>
    <property type="project" value="TreeGrafter"/>
</dbReference>
<feature type="binding site" evidence="6">
    <location>
        <position position="380"/>
    </location>
    <ligand>
        <name>FAD</name>
        <dbReference type="ChEBI" id="CHEBI:57692"/>
    </ligand>
</feature>